<organism evidence="2">
    <name type="scientific">marine metagenome</name>
    <dbReference type="NCBI Taxonomy" id="408172"/>
    <lineage>
        <taxon>unclassified sequences</taxon>
        <taxon>metagenomes</taxon>
        <taxon>ecological metagenomes</taxon>
    </lineage>
</organism>
<evidence type="ECO:0000313" key="2">
    <source>
        <dbReference type="EMBL" id="SVA96669.1"/>
    </source>
</evidence>
<dbReference type="PROSITE" id="PS51318">
    <property type="entry name" value="TAT"/>
    <property type="match status" value="1"/>
</dbReference>
<feature type="region of interest" description="Disordered" evidence="1">
    <location>
        <begin position="54"/>
        <end position="78"/>
    </location>
</feature>
<protein>
    <submittedName>
        <fullName evidence="2">Uncharacterized protein</fullName>
    </submittedName>
</protein>
<dbReference type="NCBIfam" id="TIGR01409">
    <property type="entry name" value="TAT_signal_seq"/>
    <property type="match status" value="1"/>
</dbReference>
<evidence type="ECO:0000256" key="1">
    <source>
        <dbReference type="SAM" id="MobiDB-lite"/>
    </source>
</evidence>
<dbReference type="InterPro" id="IPR006311">
    <property type="entry name" value="TAT_signal"/>
</dbReference>
<feature type="non-terminal residue" evidence="2">
    <location>
        <position position="78"/>
    </location>
</feature>
<name>A0A382A5L7_9ZZZZ</name>
<gene>
    <name evidence="2" type="ORF">METZ01_LOCUS149523</name>
</gene>
<dbReference type="EMBL" id="UINC01023956">
    <property type="protein sequence ID" value="SVA96669.1"/>
    <property type="molecule type" value="Genomic_DNA"/>
</dbReference>
<dbReference type="InterPro" id="IPR019546">
    <property type="entry name" value="TAT_signal_bac_arc"/>
</dbReference>
<sequence length="78" mass="8324">MNLDLTRRNFLRSAGLGAGSLALAPIVQQLQARASGIAPNMPRFVFVVESNGVPPQQMAPSGIERKARRQSPLNGPAE</sequence>
<proteinExistence type="predicted"/>
<dbReference type="AlphaFoldDB" id="A0A382A5L7"/>
<accession>A0A382A5L7</accession>
<reference evidence="2" key="1">
    <citation type="submission" date="2018-05" db="EMBL/GenBank/DDBJ databases">
        <authorList>
            <person name="Lanie J.A."/>
            <person name="Ng W.-L."/>
            <person name="Kazmierczak K.M."/>
            <person name="Andrzejewski T.M."/>
            <person name="Davidsen T.M."/>
            <person name="Wayne K.J."/>
            <person name="Tettelin H."/>
            <person name="Glass J.I."/>
            <person name="Rusch D."/>
            <person name="Podicherti R."/>
            <person name="Tsui H.-C.T."/>
            <person name="Winkler M.E."/>
        </authorList>
    </citation>
    <scope>NUCLEOTIDE SEQUENCE</scope>
</reference>